<dbReference type="GO" id="GO:0008876">
    <property type="term" value="F:quinoprotein glucose dehydrogenase activity"/>
    <property type="evidence" value="ECO:0007669"/>
    <property type="project" value="UniProtKB-EC"/>
</dbReference>
<dbReference type="Gene3D" id="2.120.10.30">
    <property type="entry name" value="TolB, C-terminal domain"/>
    <property type="match status" value="1"/>
</dbReference>
<evidence type="ECO:0000256" key="3">
    <source>
        <dbReference type="ARBA" id="ARBA00022723"/>
    </source>
</evidence>
<evidence type="ECO:0000313" key="12">
    <source>
        <dbReference type="EMBL" id="QDS86439.1"/>
    </source>
</evidence>
<dbReference type="InterPro" id="IPR000601">
    <property type="entry name" value="PKD_dom"/>
</dbReference>
<feature type="chain" id="PRO_5021979936" evidence="8">
    <location>
        <begin position="30"/>
        <end position="893"/>
    </location>
</feature>
<dbReference type="Pfam" id="PF07995">
    <property type="entry name" value="GSDH"/>
    <property type="match status" value="1"/>
</dbReference>
<evidence type="ECO:0000313" key="13">
    <source>
        <dbReference type="Proteomes" id="UP000319557"/>
    </source>
</evidence>
<evidence type="ECO:0000256" key="5">
    <source>
        <dbReference type="ARBA" id="ARBA00022982"/>
    </source>
</evidence>
<dbReference type="InterPro" id="IPR036909">
    <property type="entry name" value="Cyt_c-like_dom_sf"/>
</dbReference>
<dbReference type="InterPro" id="IPR006584">
    <property type="entry name" value="Cellulose-bd_IV"/>
</dbReference>
<proteinExistence type="predicted"/>
<protein>
    <submittedName>
        <fullName evidence="12">Quinoprotein glucose dehydrogenase B</fullName>
        <ecNumber evidence="12">1.1.5.2</ecNumber>
    </submittedName>
</protein>
<dbReference type="SUPFAM" id="SSF50952">
    <property type="entry name" value="Soluble quinoprotein glucose dehydrogenase"/>
    <property type="match status" value="1"/>
</dbReference>
<dbReference type="InterPro" id="IPR035986">
    <property type="entry name" value="PKD_dom_sf"/>
</dbReference>
<comment type="PTM">
    <text evidence="7">Binds 1 heme c group covalently per subunit.</text>
</comment>
<evidence type="ECO:0000256" key="7">
    <source>
        <dbReference type="PIRSR" id="PIRSR602324-1"/>
    </source>
</evidence>
<dbReference type="GO" id="GO:0005506">
    <property type="term" value="F:iron ion binding"/>
    <property type="evidence" value="ECO:0007669"/>
    <property type="project" value="InterPro"/>
</dbReference>
<dbReference type="Pfam" id="PF03422">
    <property type="entry name" value="CBM_6"/>
    <property type="match status" value="1"/>
</dbReference>
<keyword evidence="3 7" id="KW-0479">Metal-binding</keyword>
<dbReference type="RefSeq" id="WP_218934543.1">
    <property type="nucleotide sequence ID" value="NZ_CP036261.1"/>
</dbReference>
<feature type="binding site" description="covalent" evidence="7">
    <location>
        <position position="693"/>
    </location>
    <ligand>
        <name>heme c</name>
        <dbReference type="ChEBI" id="CHEBI:61717"/>
    </ligand>
</feature>
<dbReference type="PROSITE" id="PS50093">
    <property type="entry name" value="PKD"/>
    <property type="match status" value="1"/>
</dbReference>
<dbReference type="SMART" id="SM00089">
    <property type="entry name" value="PKD"/>
    <property type="match status" value="1"/>
</dbReference>
<dbReference type="Proteomes" id="UP000319557">
    <property type="component" value="Chromosome"/>
</dbReference>
<dbReference type="KEGG" id="ruv:EC9_06010"/>
<reference evidence="12 13" key="1">
    <citation type="submission" date="2019-02" db="EMBL/GenBank/DDBJ databases">
        <title>Deep-cultivation of Planctomycetes and their phenomic and genomic characterization uncovers novel biology.</title>
        <authorList>
            <person name="Wiegand S."/>
            <person name="Jogler M."/>
            <person name="Boedeker C."/>
            <person name="Pinto D."/>
            <person name="Vollmers J."/>
            <person name="Rivas-Marin E."/>
            <person name="Kohn T."/>
            <person name="Peeters S.H."/>
            <person name="Heuer A."/>
            <person name="Rast P."/>
            <person name="Oberbeckmann S."/>
            <person name="Bunk B."/>
            <person name="Jeske O."/>
            <person name="Meyerdierks A."/>
            <person name="Storesund J.E."/>
            <person name="Kallscheuer N."/>
            <person name="Luecker S."/>
            <person name="Lage O.M."/>
            <person name="Pohl T."/>
            <person name="Merkel B.J."/>
            <person name="Hornburger P."/>
            <person name="Mueller R.-W."/>
            <person name="Bruemmer F."/>
            <person name="Labrenz M."/>
            <person name="Spormann A.M."/>
            <person name="Op den Camp H."/>
            <person name="Overmann J."/>
            <person name="Amann R."/>
            <person name="Jetten M.S.M."/>
            <person name="Mascher T."/>
            <person name="Medema M.H."/>
            <person name="Devos D.P."/>
            <person name="Kaster A.-K."/>
            <person name="Ovreas L."/>
            <person name="Rohde M."/>
            <person name="Galperin M.Y."/>
            <person name="Jogler C."/>
        </authorList>
    </citation>
    <scope>NUCLEOTIDE SEQUENCE [LARGE SCALE GENOMIC DNA]</scope>
    <source>
        <strain evidence="12 13">EC9</strain>
    </source>
</reference>
<dbReference type="SUPFAM" id="SSF46626">
    <property type="entry name" value="Cytochrome c"/>
    <property type="match status" value="1"/>
</dbReference>
<feature type="binding site" description="covalent" evidence="7">
    <location>
        <position position="644"/>
    </location>
    <ligand>
        <name>heme c</name>
        <dbReference type="ChEBI" id="CHEBI:61717"/>
    </ligand>
</feature>
<keyword evidence="5" id="KW-0249">Electron transport</keyword>
<accession>A0A517LUZ7</accession>
<dbReference type="Gene3D" id="1.10.760.10">
    <property type="entry name" value="Cytochrome c-like domain"/>
    <property type="match status" value="1"/>
</dbReference>
<keyword evidence="1" id="KW-0813">Transport</keyword>
<keyword evidence="6 7" id="KW-0408">Iron</keyword>
<name>A0A517LUZ7_9BACT</name>
<evidence type="ECO:0000259" key="10">
    <source>
        <dbReference type="PROSITE" id="PS51007"/>
    </source>
</evidence>
<feature type="domain" description="PKD" evidence="9">
    <location>
        <begin position="497"/>
        <end position="557"/>
    </location>
</feature>
<dbReference type="SMART" id="SM00606">
    <property type="entry name" value="CBD_IV"/>
    <property type="match status" value="1"/>
</dbReference>
<dbReference type="PANTHER" id="PTHR19328:SF75">
    <property type="entry name" value="ALDOSE SUGAR DEHYDROGENASE YLII"/>
    <property type="match status" value="1"/>
</dbReference>
<organism evidence="12 13">
    <name type="scientific">Rosistilla ulvae</name>
    <dbReference type="NCBI Taxonomy" id="1930277"/>
    <lineage>
        <taxon>Bacteria</taxon>
        <taxon>Pseudomonadati</taxon>
        <taxon>Planctomycetota</taxon>
        <taxon>Planctomycetia</taxon>
        <taxon>Pirellulales</taxon>
        <taxon>Pirellulaceae</taxon>
        <taxon>Rosistilla</taxon>
    </lineage>
</organism>
<dbReference type="InterPro" id="IPR011042">
    <property type="entry name" value="6-blade_b-propeller_TolB-like"/>
</dbReference>
<evidence type="ECO:0000256" key="8">
    <source>
        <dbReference type="SAM" id="SignalP"/>
    </source>
</evidence>
<feature type="domain" description="Cytochrome c" evidence="10">
    <location>
        <begin position="630"/>
        <end position="715"/>
    </location>
</feature>
<dbReference type="InterPro" id="IPR022409">
    <property type="entry name" value="PKD/Chitinase_dom"/>
</dbReference>
<dbReference type="PANTHER" id="PTHR19328">
    <property type="entry name" value="HEDGEHOG-INTERACTING PROTEIN"/>
    <property type="match status" value="1"/>
</dbReference>
<gene>
    <name evidence="12" type="primary">gdhB_1</name>
    <name evidence="12" type="ORF">EC9_06010</name>
</gene>
<dbReference type="GO" id="GO:0020037">
    <property type="term" value="F:heme binding"/>
    <property type="evidence" value="ECO:0007669"/>
    <property type="project" value="InterPro"/>
</dbReference>
<dbReference type="Gene3D" id="2.60.40.10">
    <property type="entry name" value="Immunoglobulins"/>
    <property type="match status" value="1"/>
</dbReference>
<evidence type="ECO:0000256" key="1">
    <source>
        <dbReference type="ARBA" id="ARBA00022448"/>
    </source>
</evidence>
<dbReference type="AlphaFoldDB" id="A0A517LUZ7"/>
<dbReference type="InterPro" id="IPR011041">
    <property type="entry name" value="Quinoprot_gluc/sorb_DH_b-prop"/>
</dbReference>
<keyword evidence="12" id="KW-0560">Oxidoreductase</keyword>
<keyword evidence="4 8" id="KW-0732">Signal</keyword>
<dbReference type="PROSITE" id="PS51007">
    <property type="entry name" value="CYTC"/>
    <property type="match status" value="1"/>
</dbReference>
<dbReference type="EC" id="1.1.5.2" evidence="12"/>
<dbReference type="SUPFAM" id="SSF49299">
    <property type="entry name" value="PKD domain"/>
    <property type="match status" value="1"/>
</dbReference>
<dbReference type="InterPro" id="IPR008979">
    <property type="entry name" value="Galactose-bd-like_sf"/>
</dbReference>
<dbReference type="InterPro" id="IPR009056">
    <property type="entry name" value="Cyt_c-like_dom"/>
</dbReference>
<evidence type="ECO:0000256" key="2">
    <source>
        <dbReference type="ARBA" id="ARBA00022617"/>
    </source>
</evidence>
<dbReference type="InterPro" id="IPR012938">
    <property type="entry name" value="Glc/Sorbosone_DH"/>
</dbReference>
<evidence type="ECO:0000259" key="11">
    <source>
        <dbReference type="PROSITE" id="PS51175"/>
    </source>
</evidence>
<sequence precursor="true">MSKPNLSVTRIPRCLAVWCAIAWPGALCAEEVEIDRFERTTVYSELTQPMELEIAPDGSIFLIEIAGLVKQIDPQTSKATVVGKLEVTTAQENGLIGMALDPNFAENGWIYLQYSPPDFSGQHVSRFDFRDGQIDLASEKLMFKYKEQRRECCHHAGSLEFGPDGNLFIGTGDNTNPFKDSQGFAPIDQREDRGPWDAQRTAGNTKNYNGKVLRIRPELDGSYSIPDGNLFPKDGSIGHPEIYVMGCRNPWRISVDQKTGYLYWGDVGPDAGSDNDRGPRGYDEVNQAKAAGNFGWPYFIGNNFAYPMVDFASGEIHPAQDPRKPINESVNNTGSKELPPAQPAMIYYPAAPSPEFPEVASGGRTACAGPVYHYDAQSKSTTKFPAAYDGTLFAFEWSRHWIMAVHVDKDSNVERLEPFLPEMKFARPIDLQFDAAGALYVIEYGETWGVNPDARLVRIDYVRGNRSPVAVASAESTVGREPLIVKLSAADSYDKDGDSLTYQWTSVRSGVTPPVRNPIATTATAEASFAEPGVYTIELTVTDPSGASSSMSLPVIVGNARPEVKFLEPQNGDFFSPGKPIRYRLQVRDIEDGTSDFDEAEEEGWHLIEGLAPTRLFVEASAVADEGAAANVPPGLALIRKSDCLNCHAANRRLVGPSFVEIATKYRDQPHEIEKSVARVRQGSTGVWGKIGMLPHGQHTEAEVLQMVQYVYAATADASAPTAQGFNNELVAIETPGKMRLEATYTDLGRDEIPKLIGTAEVVLRSRNLQAESADEVSGARELGSGKAEGKKFIGAINHDAFLKFNDIPLDEIASIAVRVTSAGAGGTIEVRRGKVDGPLLGSALVEVNGSWDAFEENQIAIDPSSGRDALFIVFKNEKQRGGLMNIDSLRLE</sequence>
<dbReference type="CDD" id="cd04084">
    <property type="entry name" value="CBM6_xylanase-like"/>
    <property type="match status" value="1"/>
</dbReference>
<dbReference type="CDD" id="cd00146">
    <property type="entry name" value="PKD"/>
    <property type="match status" value="1"/>
</dbReference>
<dbReference type="SUPFAM" id="SSF49785">
    <property type="entry name" value="Galactose-binding domain-like"/>
    <property type="match status" value="1"/>
</dbReference>
<dbReference type="Gene3D" id="2.60.120.260">
    <property type="entry name" value="Galactose-binding domain-like"/>
    <property type="match status" value="1"/>
</dbReference>
<keyword evidence="13" id="KW-1185">Reference proteome</keyword>
<evidence type="ECO:0000256" key="6">
    <source>
        <dbReference type="ARBA" id="ARBA00023004"/>
    </source>
</evidence>
<dbReference type="PROSITE" id="PS51175">
    <property type="entry name" value="CBM6"/>
    <property type="match status" value="1"/>
</dbReference>
<keyword evidence="2 7" id="KW-0349">Heme</keyword>
<feature type="domain" description="CBM6" evidence="11">
    <location>
        <begin position="767"/>
        <end position="893"/>
    </location>
</feature>
<dbReference type="InterPro" id="IPR013783">
    <property type="entry name" value="Ig-like_fold"/>
</dbReference>
<dbReference type="InterPro" id="IPR002324">
    <property type="entry name" value="Cyt_c_ID"/>
</dbReference>
<dbReference type="InterPro" id="IPR005084">
    <property type="entry name" value="CBM6"/>
</dbReference>
<dbReference type="GO" id="GO:0009055">
    <property type="term" value="F:electron transfer activity"/>
    <property type="evidence" value="ECO:0007669"/>
    <property type="project" value="InterPro"/>
</dbReference>
<dbReference type="PRINTS" id="PR00606">
    <property type="entry name" value="CYTCHROMECID"/>
</dbReference>
<evidence type="ECO:0000256" key="4">
    <source>
        <dbReference type="ARBA" id="ARBA00022729"/>
    </source>
</evidence>
<evidence type="ECO:0000259" key="9">
    <source>
        <dbReference type="PROSITE" id="PS50093"/>
    </source>
</evidence>
<dbReference type="EMBL" id="CP036261">
    <property type="protein sequence ID" value="QDS86439.1"/>
    <property type="molecule type" value="Genomic_DNA"/>
</dbReference>
<feature type="binding site" description="covalent" evidence="7">
    <location>
        <position position="648"/>
    </location>
    <ligand>
        <name>heme c</name>
        <dbReference type="ChEBI" id="CHEBI:61717"/>
    </ligand>
</feature>
<feature type="signal peptide" evidence="8">
    <location>
        <begin position="1"/>
        <end position="29"/>
    </location>
</feature>
<dbReference type="GO" id="GO:0030246">
    <property type="term" value="F:carbohydrate binding"/>
    <property type="evidence" value="ECO:0007669"/>
    <property type="project" value="InterPro"/>
</dbReference>
<dbReference type="Pfam" id="PF18911">
    <property type="entry name" value="PKD_4"/>
    <property type="match status" value="1"/>
</dbReference>